<accession>A0A2M4DME5</accession>
<organism evidence="1">
    <name type="scientific">Anopheles darlingi</name>
    <name type="common">Mosquito</name>
    <dbReference type="NCBI Taxonomy" id="43151"/>
    <lineage>
        <taxon>Eukaryota</taxon>
        <taxon>Metazoa</taxon>
        <taxon>Ecdysozoa</taxon>
        <taxon>Arthropoda</taxon>
        <taxon>Hexapoda</taxon>
        <taxon>Insecta</taxon>
        <taxon>Pterygota</taxon>
        <taxon>Neoptera</taxon>
        <taxon>Endopterygota</taxon>
        <taxon>Diptera</taxon>
        <taxon>Nematocera</taxon>
        <taxon>Culicoidea</taxon>
        <taxon>Culicidae</taxon>
        <taxon>Anophelinae</taxon>
        <taxon>Anopheles</taxon>
    </lineage>
</organism>
<dbReference type="AlphaFoldDB" id="A0A2M4DME5"/>
<sequence length="158" mass="17766">MKCKSSCYTFCVSLSFFLFLSVLFGNQKAFLRFNVYLPSFTLLSKHIHSLQSGGSGGEGGVSFEAYENARDRCSIASNYIWYVRMLLNVLSPSCTFTSFLCSKMEEKKLKTSRTCADRFPTKIVAIRQGGKSILSLALSFLSFWRSPAHHVRIVLCVV</sequence>
<evidence type="ECO:0000313" key="1">
    <source>
        <dbReference type="EMBL" id="MBW78740.1"/>
    </source>
</evidence>
<proteinExistence type="predicted"/>
<name>A0A2M4DME5_ANODA</name>
<reference evidence="1" key="1">
    <citation type="submission" date="2018-01" db="EMBL/GenBank/DDBJ databases">
        <title>An insight into the sialome of Amazonian anophelines.</title>
        <authorList>
            <person name="Ribeiro J.M."/>
            <person name="Scarpassa V."/>
            <person name="Calvo E."/>
        </authorList>
    </citation>
    <scope>NUCLEOTIDE SEQUENCE</scope>
</reference>
<protein>
    <submittedName>
        <fullName evidence="1">Putative secreted protein</fullName>
    </submittedName>
</protein>
<dbReference type="EMBL" id="GGFL01014562">
    <property type="protein sequence ID" value="MBW78740.1"/>
    <property type="molecule type" value="Transcribed_RNA"/>
</dbReference>